<organism evidence="2 3">
    <name type="scientific">Kribbella capetownensis</name>
    <dbReference type="NCBI Taxonomy" id="1572659"/>
    <lineage>
        <taxon>Bacteria</taxon>
        <taxon>Bacillati</taxon>
        <taxon>Actinomycetota</taxon>
        <taxon>Actinomycetes</taxon>
        <taxon>Propionibacteriales</taxon>
        <taxon>Kribbellaceae</taxon>
        <taxon>Kribbella</taxon>
    </lineage>
</organism>
<dbReference type="EMBL" id="SJKD01000013">
    <property type="protein sequence ID" value="TCC40051.1"/>
    <property type="molecule type" value="Genomic_DNA"/>
</dbReference>
<name>A0A4R0J0X4_9ACTN</name>
<feature type="domain" description="AB hydrolase-1" evidence="1">
    <location>
        <begin position="23"/>
        <end position="241"/>
    </location>
</feature>
<dbReference type="Gene3D" id="3.40.50.1820">
    <property type="entry name" value="alpha/beta hydrolase"/>
    <property type="match status" value="1"/>
</dbReference>
<gene>
    <name evidence="2" type="ORF">E0H75_38935</name>
</gene>
<dbReference type="Pfam" id="PF12697">
    <property type="entry name" value="Abhydrolase_6"/>
    <property type="match status" value="1"/>
</dbReference>
<dbReference type="RefSeq" id="WP_131518750.1">
    <property type="nucleotide sequence ID" value="NZ_SJKD01000013.1"/>
</dbReference>
<keyword evidence="3" id="KW-1185">Reference proteome</keyword>
<dbReference type="InterPro" id="IPR000073">
    <property type="entry name" value="AB_hydrolase_1"/>
</dbReference>
<accession>A0A4R0J0X4</accession>
<dbReference type="Proteomes" id="UP000293342">
    <property type="component" value="Unassembled WGS sequence"/>
</dbReference>
<proteinExistence type="predicted"/>
<dbReference type="InterPro" id="IPR029058">
    <property type="entry name" value="AB_hydrolase_fold"/>
</dbReference>
<protein>
    <submittedName>
        <fullName evidence="2">Alpha/beta hydrolase</fullName>
    </submittedName>
</protein>
<comment type="caution">
    <text evidence="2">The sequence shown here is derived from an EMBL/GenBank/DDBJ whole genome shotgun (WGS) entry which is preliminary data.</text>
</comment>
<evidence type="ECO:0000259" key="1">
    <source>
        <dbReference type="Pfam" id="PF12697"/>
    </source>
</evidence>
<dbReference type="GO" id="GO:0016787">
    <property type="term" value="F:hydrolase activity"/>
    <property type="evidence" value="ECO:0007669"/>
    <property type="project" value="UniProtKB-KW"/>
</dbReference>
<dbReference type="AlphaFoldDB" id="A0A4R0J0X4"/>
<dbReference type="OrthoDB" id="63519at2"/>
<evidence type="ECO:0000313" key="3">
    <source>
        <dbReference type="Proteomes" id="UP000293342"/>
    </source>
</evidence>
<evidence type="ECO:0000313" key="2">
    <source>
        <dbReference type="EMBL" id="TCC40051.1"/>
    </source>
</evidence>
<dbReference type="SUPFAM" id="SSF53474">
    <property type="entry name" value="alpha/beta-Hydrolases"/>
    <property type="match status" value="1"/>
</dbReference>
<reference evidence="2 3" key="1">
    <citation type="submission" date="2019-02" db="EMBL/GenBank/DDBJ databases">
        <title>Kribbella capetownensis sp. nov. and Kribbella speibonae sp. nov., isolated from soil.</title>
        <authorList>
            <person name="Curtis S.M."/>
            <person name="Norton I."/>
            <person name="Everest G.J."/>
            <person name="Meyers P.R."/>
        </authorList>
    </citation>
    <scope>NUCLEOTIDE SEQUENCE [LARGE SCALE GENOMIC DNA]</scope>
    <source>
        <strain evidence="2 3">YM53</strain>
    </source>
</reference>
<sequence length="257" mass="26986">MEKVASADGTAIAYDRLGEGPAVVLVCGGSVDRMSNAPLAALLAENHTVYNYDRRGRGDSGDAPQYAIEREFEDLDAIFAVAGGSAHLYGTSSGAALALLATAAGRPVTKLALWEPPYILEGPRKRPPADTASIYRAFVAEGRRDKAAEYFMAEVVGLPAEFVAMAKESPWWPAQEAIAHTLAYDATVMGDYSIPAAASSVTVPTRVFTGGASEEWMKQGNQAVVDAIPGATAGVVPDQQHNVDAAALAPALKEFFA</sequence>
<keyword evidence="2" id="KW-0378">Hydrolase</keyword>